<dbReference type="AlphaFoldDB" id="A0A1M5TU31"/>
<gene>
    <name evidence="3" type="ORF">SAMN02745823_00227</name>
</gene>
<dbReference type="Proteomes" id="UP000183995">
    <property type="component" value="Unassembled WGS sequence"/>
</dbReference>
<keyword evidence="2" id="KW-1133">Transmembrane helix</keyword>
<keyword evidence="2" id="KW-0472">Membrane</keyword>
<dbReference type="EMBL" id="FQXV01000001">
    <property type="protein sequence ID" value="SHH54096.1"/>
    <property type="molecule type" value="Genomic_DNA"/>
</dbReference>
<feature type="transmembrane region" description="Helical" evidence="2">
    <location>
        <begin position="28"/>
        <end position="49"/>
    </location>
</feature>
<dbReference type="STRING" id="1123282.SAMN02745823_00227"/>
<feature type="region of interest" description="Disordered" evidence="1">
    <location>
        <begin position="1"/>
        <end position="20"/>
    </location>
</feature>
<feature type="transmembrane region" description="Helical" evidence="2">
    <location>
        <begin position="61"/>
        <end position="79"/>
    </location>
</feature>
<feature type="compositionally biased region" description="Basic and acidic residues" evidence="1">
    <location>
        <begin position="83"/>
        <end position="102"/>
    </location>
</feature>
<protein>
    <recommendedName>
        <fullName evidence="5">DUF2933 domain-containing protein</fullName>
    </recommendedName>
</protein>
<sequence>MNCCNNDNDHNNSNTDSGHKHRGHMGHLWMMLLCCGAPMILLAVISLLGSSIPGLRTTLGAVIPYLCPIMMIAMIPMMFKKDKGDDQGADGRRLEAPADQKQDSGYPK</sequence>
<keyword evidence="2" id="KW-0812">Transmembrane</keyword>
<name>A0A1M5TU31_9FIRM</name>
<evidence type="ECO:0000256" key="2">
    <source>
        <dbReference type="SAM" id="Phobius"/>
    </source>
</evidence>
<reference evidence="3 4" key="1">
    <citation type="submission" date="2016-11" db="EMBL/GenBank/DDBJ databases">
        <authorList>
            <person name="Jaros S."/>
            <person name="Januszkiewicz K."/>
            <person name="Wedrychowicz H."/>
        </authorList>
    </citation>
    <scope>NUCLEOTIDE SEQUENCE [LARGE SCALE GENOMIC DNA]</scope>
    <source>
        <strain evidence="3 4">DSM 10068</strain>
    </source>
</reference>
<proteinExistence type="predicted"/>
<organism evidence="3 4">
    <name type="scientific">Sporobacter termitidis DSM 10068</name>
    <dbReference type="NCBI Taxonomy" id="1123282"/>
    <lineage>
        <taxon>Bacteria</taxon>
        <taxon>Bacillati</taxon>
        <taxon>Bacillota</taxon>
        <taxon>Clostridia</taxon>
        <taxon>Eubacteriales</taxon>
        <taxon>Oscillospiraceae</taxon>
        <taxon>Sporobacter</taxon>
    </lineage>
</organism>
<evidence type="ECO:0000313" key="4">
    <source>
        <dbReference type="Proteomes" id="UP000183995"/>
    </source>
</evidence>
<evidence type="ECO:0000313" key="3">
    <source>
        <dbReference type="EMBL" id="SHH54096.1"/>
    </source>
</evidence>
<feature type="region of interest" description="Disordered" evidence="1">
    <location>
        <begin position="83"/>
        <end position="108"/>
    </location>
</feature>
<keyword evidence="4" id="KW-1185">Reference proteome</keyword>
<feature type="compositionally biased region" description="Low complexity" evidence="1">
    <location>
        <begin position="1"/>
        <end position="14"/>
    </location>
</feature>
<evidence type="ECO:0000256" key="1">
    <source>
        <dbReference type="SAM" id="MobiDB-lite"/>
    </source>
</evidence>
<evidence type="ECO:0008006" key="5">
    <source>
        <dbReference type="Google" id="ProtNLM"/>
    </source>
</evidence>
<accession>A0A1M5TU31</accession>
<dbReference type="RefSeq" id="WP_073075801.1">
    <property type="nucleotide sequence ID" value="NZ_FQXV01000001.1"/>
</dbReference>